<feature type="region of interest" description="Disordered" evidence="1">
    <location>
        <begin position="1"/>
        <end position="34"/>
    </location>
</feature>
<feature type="compositionally biased region" description="Basic and acidic residues" evidence="1">
    <location>
        <begin position="21"/>
        <end position="34"/>
    </location>
</feature>
<organism evidence="3">
    <name type="scientific">Ixodes ricinus</name>
    <name type="common">Common tick</name>
    <name type="synonym">Acarus ricinus</name>
    <dbReference type="NCBI Taxonomy" id="34613"/>
    <lineage>
        <taxon>Eukaryota</taxon>
        <taxon>Metazoa</taxon>
        <taxon>Ecdysozoa</taxon>
        <taxon>Arthropoda</taxon>
        <taxon>Chelicerata</taxon>
        <taxon>Arachnida</taxon>
        <taxon>Acari</taxon>
        <taxon>Parasitiformes</taxon>
        <taxon>Ixodida</taxon>
        <taxon>Ixodoidea</taxon>
        <taxon>Ixodidae</taxon>
        <taxon>Ixodinae</taxon>
        <taxon>Ixodes</taxon>
    </lineage>
</organism>
<protein>
    <submittedName>
        <fullName evidence="3">Uncharacterized protein</fullName>
    </submittedName>
</protein>
<sequence length="183" mass="19765">MPPPINTGNPSVLGERTPLGDSRHDRNVQDSRSHGGCLERVKNCLALKSTLVLCLTMITLTFVSGMALLGADLHWGGLGLVCVALLVFVALCLLPLKRKGAVIPQPQNSAGGVSVRLRSEPLPVSMCAHLHMRSANMNVVPYPLEEVTIVDISKMYPPPFAPPPYQEKVPDSFRKAQQLLIGP</sequence>
<feature type="transmembrane region" description="Helical" evidence="2">
    <location>
        <begin position="50"/>
        <end position="69"/>
    </location>
</feature>
<accession>A0A0K8RL07</accession>
<proteinExistence type="evidence at transcript level"/>
<evidence type="ECO:0000313" key="3">
    <source>
        <dbReference type="EMBL" id="JAA71777.1"/>
    </source>
</evidence>
<evidence type="ECO:0000256" key="1">
    <source>
        <dbReference type="SAM" id="MobiDB-lite"/>
    </source>
</evidence>
<keyword evidence="2" id="KW-1133">Transmembrane helix</keyword>
<keyword evidence="2" id="KW-0472">Membrane</keyword>
<dbReference type="AlphaFoldDB" id="A0A0K8RL07"/>
<feature type="transmembrane region" description="Helical" evidence="2">
    <location>
        <begin position="75"/>
        <end position="96"/>
    </location>
</feature>
<feature type="compositionally biased region" description="Polar residues" evidence="1">
    <location>
        <begin position="1"/>
        <end position="10"/>
    </location>
</feature>
<dbReference type="EMBL" id="GADI01002031">
    <property type="protein sequence ID" value="JAA71777.1"/>
    <property type="molecule type" value="mRNA"/>
</dbReference>
<name>A0A0K8RL07_IXORI</name>
<evidence type="ECO:0000256" key="2">
    <source>
        <dbReference type="SAM" id="Phobius"/>
    </source>
</evidence>
<reference evidence="3" key="1">
    <citation type="submission" date="2012-12" db="EMBL/GenBank/DDBJ databases">
        <title>Identification and characterization of a phenylalanine ammonia-lyase gene family in Isatis indigotica Fort.</title>
        <authorList>
            <person name="Liu Q."/>
            <person name="Chen J."/>
            <person name="Zhou X."/>
            <person name="Di P."/>
            <person name="Xiao Y."/>
            <person name="Xuan H."/>
            <person name="Zhang L."/>
            <person name="Chen W."/>
        </authorList>
    </citation>
    <scope>NUCLEOTIDE SEQUENCE</scope>
    <source>
        <tissue evidence="3">Salivary gland</tissue>
    </source>
</reference>
<keyword evidence="2" id="KW-0812">Transmembrane</keyword>